<protein>
    <submittedName>
        <fullName evidence="2">Uncharacterized protein</fullName>
    </submittedName>
</protein>
<keyword evidence="3" id="KW-1185">Reference proteome</keyword>
<dbReference type="Proteomes" id="UP000057737">
    <property type="component" value="Unassembled WGS sequence"/>
</dbReference>
<gene>
    <name evidence="2" type="ORF">AS156_17550</name>
</gene>
<evidence type="ECO:0000313" key="2">
    <source>
        <dbReference type="EMBL" id="KWV48808.1"/>
    </source>
</evidence>
<dbReference type="OrthoDB" id="7632567at2"/>
<dbReference type="RefSeq" id="WP_066513178.1">
    <property type="nucleotide sequence ID" value="NZ_LNCU01000106.1"/>
</dbReference>
<keyword evidence="1" id="KW-0472">Membrane</keyword>
<comment type="caution">
    <text evidence="2">The sequence shown here is derived from an EMBL/GenBank/DDBJ whole genome shotgun (WGS) entry which is preliminary data.</text>
</comment>
<evidence type="ECO:0000256" key="1">
    <source>
        <dbReference type="SAM" id="Phobius"/>
    </source>
</evidence>
<keyword evidence="1" id="KW-0812">Transmembrane</keyword>
<sequence>MRVAISIVLIALLVAVGTYAYEGLMVSDAPVPTYGIVLFTIGIALLVIVGVGLMGLLFYSSRHGYDEPPHIER</sequence>
<organism evidence="2 3">
    <name type="scientific">Bradyrhizobium macuxiense</name>
    <dbReference type="NCBI Taxonomy" id="1755647"/>
    <lineage>
        <taxon>Bacteria</taxon>
        <taxon>Pseudomonadati</taxon>
        <taxon>Pseudomonadota</taxon>
        <taxon>Alphaproteobacteria</taxon>
        <taxon>Hyphomicrobiales</taxon>
        <taxon>Nitrobacteraceae</taxon>
        <taxon>Bradyrhizobium</taxon>
    </lineage>
</organism>
<dbReference type="AlphaFoldDB" id="A0A109JH95"/>
<feature type="transmembrane region" description="Helical" evidence="1">
    <location>
        <begin position="36"/>
        <end position="59"/>
    </location>
</feature>
<reference evidence="2 3" key="1">
    <citation type="submission" date="2015-11" db="EMBL/GenBank/DDBJ databases">
        <title>Draft Genome Sequence of the Strain BR 10303 (Bradyrhizobium sp.) isolated from nodules of Centrolobium paraense.</title>
        <authorList>
            <person name="Zelli J.E."/>
            <person name="Simoes-Araujo J.L."/>
            <person name="Barauna A.C."/>
            <person name="Silva K."/>
        </authorList>
    </citation>
    <scope>NUCLEOTIDE SEQUENCE [LARGE SCALE GENOMIC DNA]</scope>
    <source>
        <strain evidence="2 3">BR 10303</strain>
    </source>
</reference>
<evidence type="ECO:0000313" key="3">
    <source>
        <dbReference type="Proteomes" id="UP000057737"/>
    </source>
</evidence>
<dbReference type="EMBL" id="LNCU01000106">
    <property type="protein sequence ID" value="KWV48808.1"/>
    <property type="molecule type" value="Genomic_DNA"/>
</dbReference>
<accession>A0A109JH95</accession>
<proteinExistence type="predicted"/>
<keyword evidence="1" id="KW-1133">Transmembrane helix</keyword>
<name>A0A109JH95_9BRAD</name>